<sequence>MMLSILISGRKQPGNDIDVYIAPLIEDLKTLWDVGVDVFDAYRNQTFNLRAVLMWTISDFLAYGNLPGCTIKWYYGCPVCGINTCLDYLGVKNVLFKCDWVDDRGVNADELGFTVVNLDRIGYKYDCFILASHVKFVGDMAEKEELIYDLDLERRPRRNLTKKKDLKRGASDQTEVMYNSYRVPVGKKVKRFEELHCGDYAIFYSYTRHINGFAAKLADAVAAEMAKHPKVVSVFLSKEKKLHTTHSWEFLGLEQNGRIPPNSIWEKARYGEDIIIGNLDTGVWRESKSFGDEGFGPIPSKWKGICQNDKDARFHCNRAGGNFVAGASVFGFGKGTAKGGSPKARVAGYEVCWDGMGGYYDCDIIAAFDMAIHDGVHVLSVSLDGNEGLVDVTLQNAAPLVCKKGTLDPKKVKGKILVCLNVRSVDEGLQAALAGAAGIVLVNLPEFGNDHTTDRHVLPASVINFNDGPYISGIAGLPKILHPDWSPAAVQSAIMTTATTQDNKKQQILDASFTEATPFSYGAGHVQPNLAMDPGLVYYLTVNDYLNFLCALGYNKNVISLFSTNCTYTCPKNAIILVNFNYPSITVPKLSGSITVTRRVKNVGSPGTYQARVKTPQGVSVTMAPKSLKFINVGEEKSFKVNIKAKNASVTKDYVFGELICMVSELMASSSNLQTEAKLSLQTIHQCANLISIKLSSNNYLLWRSQVLPLISNLGLNNHIPDDSPPQTIFSNGKSITNLDLAVWAHNNGLLLTWLRGMMMEDVLTLLVGGQTVKEVWLSIEENMLPATKEQESWLKGNLFSLKKGSLKLLGKNQARRSRSATTTPVRSRSVTTTLVRSRTVTNDLPGYDSGPKYANFKTTMLTKPPYPSLKLFLSALQNHEQTMIAQKNDGKEADPQQAFFGQRGRGKSFQGQGQGRGFNNNLRGRGNYPSNNRHNNMNQSFNMNQSPSNNSLPQPRHKYDYFTPEEEAQQAFAAMNLQDENDPQLYADSGATAHMVNCTGKLKKFIPYGGSHKIFVGNGQSLHISHIGDTTHGKLNLKDILVVPKLKKNLLSVSKLVDDINCSVEFNSLGFVVKSKDNQVLAQGTRHGDLIWVSLLVCSGGIELIAADRGCKVDSKMFWLIVRSNVYDANVMMLCNAMANLLDAYSVPTTPNVSQWLPTTLTEYFNNTSLGHTKVANPNYTATNEPLSPTPNKVVIIEDLHEPPTSLPESPFTNSPQKSLLCKFY</sequence>
<name>A0ACB8N6W4_CITSI</name>
<dbReference type="Proteomes" id="UP000829398">
    <property type="component" value="Chromosome 2"/>
</dbReference>
<gene>
    <name evidence="1" type="ORF">KPL71_004683</name>
</gene>
<proteinExistence type="predicted"/>
<evidence type="ECO:0000313" key="2">
    <source>
        <dbReference type="Proteomes" id="UP000829398"/>
    </source>
</evidence>
<reference evidence="2" key="1">
    <citation type="journal article" date="2023" name="Hortic. Res.">
        <title>A chromosome-level phased genome enabling allele-level studies in sweet orange: a case study on citrus Huanglongbing tolerance.</title>
        <authorList>
            <person name="Wu B."/>
            <person name="Yu Q."/>
            <person name="Deng Z."/>
            <person name="Duan Y."/>
            <person name="Luo F."/>
            <person name="Gmitter F. Jr."/>
        </authorList>
    </citation>
    <scope>NUCLEOTIDE SEQUENCE [LARGE SCALE GENOMIC DNA]</scope>
    <source>
        <strain evidence="2">cv. Valencia</strain>
    </source>
</reference>
<comment type="caution">
    <text evidence="1">The sequence shown here is derived from an EMBL/GenBank/DDBJ whole genome shotgun (WGS) entry which is preliminary data.</text>
</comment>
<accession>A0ACB8N6W4</accession>
<organism evidence="1 2">
    <name type="scientific">Citrus sinensis</name>
    <name type="common">Sweet orange</name>
    <name type="synonym">Citrus aurantium var. sinensis</name>
    <dbReference type="NCBI Taxonomy" id="2711"/>
    <lineage>
        <taxon>Eukaryota</taxon>
        <taxon>Viridiplantae</taxon>
        <taxon>Streptophyta</taxon>
        <taxon>Embryophyta</taxon>
        <taxon>Tracheophyta</taxon>
        <taxon>Spermatophyta</taxon>
        <taxon>Magnoliopsida</taxon>
        <taxon>eudicotyledons</taxon>
        <taxon>Gunneridae</taxon>
        <taxon>Pentapetalae</taxon>
        <taxon>rosids</taxon>
        <taxon>malvids</taxon>
        <taxon>Sapindales</taxon>
        <taxon>Rutaceae</taxon>
        <taxon>Aurantioideae</taxon>
        <taxon>Citrus</taxon>
    </lineage>
</organism>
<keyword evidence="2" id="KW-1185">Reference proteome</keyword>
<protein>
    <submittedName>
        <fullName evidence="1">Subtilisin-like protease SBT5.3</fullName>
    </submittedName>
</protein>
<evidence type="ECO:0000313" key="1">
    <source>
        <dbReference type="EMBL" id="KAH9793859.1"/>
    </source>
</evidence>
<dbReference type="EMBL" id="CM039171">
    <property type="protein sequence ID" value="KAH9793859.1"/>
    <property type="molecule type" value="Genomic_DNA"/>
</dbReference>